<sequence>MFKQLFLSTALATAFIATPALAGDHDKHDAQGETQTYDKVDRDGKKSNA</sequence>
<feature type="region of interest" description="Disordered" evidence="1">
    <location>
        <begin position="22"/>
        <end position="49"/>
    </location>
</feature>
<evidence type="ECO:0000313" key="3">
    <source>
        <dbReference type="EMBL" id="ODN65538.1"/>
    </source>
</evidence>
<evidence type="ECO:0000313" key="4">
    <source>
        <dbReference type="Proteomes" id="UP000094379"/>
    </source>
</evidence>
<dbReference type="AlphaFoldDB" id="A0A1E3GNB2"/>
<keyword evidence="2" id="KW-0732">Signal</keyword>
<feature type="compositionally biased region" description="Basic and acidic residues" evidence="1">
    <location>
        <begin position="23"/>
        <end position="49"/>
    </location>
</feature>
<proteinExistence type="predicted"/>
<evidence type="ECO:0000256" key="2">
    <source>
        <dbReference type="SAM" id="SignalP"/>
    </source>
</evidence>
<feature type="chain" id="PRO_5009128571" evidence="2">
    <location>
        <begin position="23"/>
        <end position="49"/>
    </location>
</feature>
<name>A0A1E3GNB2_9GAMM</name>
<dbReference type="EMBL" id="MCRI01000055">
    <property type="protein sequence ID" value="ODN65538.1"/>
    <property type="molecule type" value="Genomic_DNA"/>
</dbReference>
<accession>A0A1E3GNB2</accession>
<feature type="signal peptide" evidence="2">
    <location>
        <begin position="1"/>
        <end position="22"/>
    </location>
</feature>
<comment type="caution">
    <text evidence="3">The sequence shown here is derived from an EMBL/GenBank/DDBJ whole genome shotgun (WGS) entry which is preliminary data.</text>
</comment>
<organism evidence="3 4">
    <name type="scientific">Methylophaga muralis</name>
    <dbReference type="NCBI Taxonomy" id="291169"/>
    <lineage>
        <taxon>Bacteria</taxon>
        <taxon>Pseudomonadati</taxon>
        <taxon>Pseudomonadota</taxon>
        <taxon>Gammaproteobacteria</taxon>
        <taxon>Thiotrichales</taxon>
        <taxon>Piscirickettsiaceae</taxon>
        <taxon>Methylophaga</taxon>
    </lineage>
</organism>
<keyword evidence="4" id="KW-1185">Reference proteome</keyword>
<reference evidence="3 4" key="1">
    <citation type="submission" date="2016-07" db="EMBL/GenBank/DDBJ databases">
        <title>Draft Genome Sequence of Methylophaga muralis Bur 1.</title>
        <authorList>
            <person name="Vasilenko O.V."/>
            <person name="Doronina N.V."/>
            <person name="Shmareva M.N."/>
            <person name="Tarlachkov S.V."/>
            <person name="Mustakhimov I."/>
            <person name="Trotsenko Y.A."/>
        </authorList>
    </citation>
    <scope>NUCLEOTIDE SEQUENCE [LARGE SCALE GENOMIC DNA]</scope>
    <source>
        <strain evidence="3 4">Bur 1</strain>
    </source>
</reference>
<evidence type="ECO:0000256" key="1">
    <source>
        <dbReference type="SAM" id="MobiDB-lite"/>
    </source>
</evidence>
<gene>
    <name evidence="3" type="ORF">A9E74_02671</name>
</gene>
<protein>
    <submittedName>
        <fullName evidence="3">Uncharacterized protein</fullName>
    </submittedName>
</protein>
<dbReference type="Proteomes" id="UP000094379">
    <property type="component" value="Unassembled WGS sequence"/>
</dbReference>